<evidence type="ECO:0000313" key="3">
    <source>
        <dbReference type="Proteomes" id="UP000664521"/>
    </source>
</evidence>
<feature type="compositionally biased region" description="Pro residues" evidence="1">
    <location>
        <begin position="18"/>
        <end position="28"/>
    </location>
</feature>
<accession>A0A8H3IFC2</accession>
<keyword evidence="3" id="KW-1185">Reference proteome</keyword>
<feature type="compositionally biased region" description="Acidic residues" evidence="1">
    <location>
        <begin position="134"/>
        <end position="143"/>
    </location>
</feature>
<feature type="compositionally biased region" description="Polar residues" evidence="1">
    <location>
        <begin position="34"/>
        <end position="49"/>
    </location>
</feature>
<reference evidence="2" key="1">
    <citation type="submission" date="2021-03" db="EMBL/GenBank/DDBJ databases">
        <authorList>
            <person name="Tagirdzhanova G."/>
        </authorList>
    </citation>
    <scope>NUCLEOTIDE SEQUENCE</scope>
</reference>
<comment type="caution">
    <text evidence="2">The sequence shown here is derived from an EMBL/GenBank/DDBJ whole genome shotgun (WGS) entry which is preliminary data.</text>
</comment>
<proteinExistence type="predicted"/>
<feature type="region of interest" description="Disordered" evidence="1">
    <location>
        <begin position="1"/>
        <end position="152"/>
    </location>
</feature>
<sequence>MSPPKTKPKAEPRAPTAPRSPPPVAEPSPRPHETLSTMTWRASAMSTPITIPPLNINKAKSSRIPVPVSRASGPDSPDSPDKPRPDSPTIPKTKLRAEGGGDEALGFDPRTGVAIGGSSEGSSHHNGSSSSESGFDEEEDEEEIARKLDKKNGDAVEEMIRLLEEGMRLWRSD</sequence>
<dbReference type="AlphaFoldDB" id="A0A8H3IFC2"/>
<feature type="compositionally biased region" description="Low complexity" evidence="1">
    <location>
        <begin position="120"/>
        <end position="133"/>
    </location>
</feature>
<dbReference type="EMBL" id="CAJPDS010000040">
    <property type="protein sequence ID" value="CAF9925957.1"/>
    <property type="molecule type" value="Genomic_DNA"/>
</dbReference>
<organism evidence="2 3">
    <name type="scientific">Heterodermia speciosa</name>
    <dbReference type="NCBI Taxonomy" id="116794"/>
    <lineage>
        <taxon>Eukaryota</taxon>
        <taxon>Fungi</taxon>
        <taxon>Dikarya</taxon>
        <taxon>Ascomycota</taxon>
        <taxon>Pezizomycotina</taxon>
        <taxon>Lecanoromycetes</taxon>
        <taxon>OSLEUM clade</taxon>
        <taxon>Lecanoromycetidae</taxon>
        <taxon>Caliciales</taxon>
        <taxon>Physciaceae</taxon>
        <taxon>Heterodermia</taxon>
    </lineage>
</organism>
<evidence type="ECO:0000256" key="1">
    <source>
        <dbReference type="SAM" id="MobiDB-lite"/>
    </source>
</evidence>
<evidence type="ECO:0000313" key="2">
    <source>
        <dbReference type="EMBL" id="CAF9925957.1"/>
    </source>
</evidence>
<name>A0A8H3IFC2_9LECA</name>
<dbReference type="Proteomes" id="UP000664521">
    <property type="component" value="Unassembled WGS sequence"/>
</dbReference>
<gene>
    <name evidence="2" type="ORF">HETSPECPRED_006215</name>
</gene>
<protein>
    <submittedName>
        <fullName evidence="2">Uncharacterized protein</fullName>
    </submittedName>
</protein>